<keyword evidence="1" id="KW-0812">Transmembrane</keyword>
<reference evidence="2 3" key="1">
    <citation type="submission" date="2016-07" db="EMBL/GenBank/DDBJ databases">
        <authorList>
            <consortium name="Pathogen Informatics"/>
        </authorList>
    </citation>
    <scope>NUCLEOTIDE SEQUENCE [LARGE SCALE GENOMIC DNA]</scope>
</reference>
<sequence length="466" mass="55025">MSEKEPDYSFFNNFASCYKIECERDQASYTTIDANYCEGPEFQYNVGNQVEGICKNMVKLYNHAILNHQLNKNVFSQKKVPEFINYWINIHLTKAGIKDIQKPQIFQKFDAISKIFDQQSLLKGKIYHIKEKEVDGMNILYELYKNIYELEQKEKNYFETFLKIFKKHYNQGLIKCFNEGNVKFCQELNKYIEFYEQNKNNKLSKTCDNKKCPSLTKLTILSSASNKEDLNIAKMGSSLLGGLHISSLKELPSMKTQDYSNLKILISLQYNLLMEKEEDDKKCVMMKILKEYLQYFEKNKTNPSIQYFVNEFIDKYYKAKESEYKNIFSSCNPGNTSKGHCKIYNECNDDFKDDMSLIKSGSEKYIKNKEEYFESLGPNKSFLHQALALFQDSEAMSRYSTTIISIIISIFLCSFFLFKVIKNFIYKIFLHKSYVFDIFNKNISIFVYFNICNFFLLIVYSPWFDL</sequence>
<accession>A0A1G4E9E8</accession>
<feature type="transmembrane region" description="Helical" evidence="1">
    <location>
        <begin position="442"/>
        <end position="463"/>
    </location>
</feature>
<evidence type="ECO:0000313" key="2">
    <source>
        <dbReference type="EMBL" id="SCA83650.1"/>
    </source>
</evidence>
<organism evidence="2 3">
    <name type="scientific">Plasmodium vivax</name>
    <name type="common">malaria parasite P. vivax</name>
    <dbReference type="NCBI Taxonomy" id="5855"/>
    <lineage>
        <taxon>Eukaryota</taxon>
        <taxon>Sar</taxon>
        <taxon>Alveolata</taxon>
        <taxon>Apicomplexa</taxon>
        <taxon>Aconoidasida</taxon>
        <taxon>Haemosporida</taxon>
        <taxon>Plasmodiidae</taxon>
        <taxon>Plasmodium</taxon>
        <taxon>Plasmodium (Plasmodium)</taxon>
    </lineage>
</organism>
<dbReference type="AlphaFoldDB" id="A0A1G4E9E8"/>
<protein>
    <submittedName>
        <fullName evidence="2">VIR protein</fullName>
    </submittedName>
</protein>
<dbReference type="Proteomes" id="UP000196402">
    <property type="component" value="Unassembled WGS sequence"/>
</dbReference>
<proteinExistence type="predicted"/>
<gene>
    <name evidence="2" type="ORF">PVT01_000083500</name>
</gene>
<dbReference type="EMBL" id="FLYH01000295">
    <property type="protein sequence ID" value="SCA83650.1"/>
    <property type="molecule type" value="Genomic_DNA"/>
</dbReference>
<evidence type="ECO:0000256" key="1">
    <source>
        <dbReference type="SAM" id="Phobius"/>
    </source>
</evidence>
<name>A0A1G4E9E8_PLAVI</name>
<dbReference type="VEuPathDB" id="PlasmoDB:PVX_009600"/>
<feature type="transmembrane region" description="Helical" evidence="1">
    <location>
        <begin position="399"/>
        <end position="421"/>
    </location>
</feature>
<dbReference type="VEuPathDB" id="PlasmoDB:PVP01_0006900"/>
<keyword evidence="1" id="KW-1133">Transmembrane helix</keyword>
<dbReference type="VEuPathDB" id="PlasmoDB:PVW1_050044600"/>
<evidence type="ECO:0000313" key="3">
    <source>
        <dbReference type="Proteomes" id="UP000196402"/>
    </source>
</evidence>
<keyword evidence="1" id="KW-0472">Membrane</keyword>
<dbReference type="VEuPathDB" id="PlasmoDB:PVPAM_000023300"/>